<dbReference type="PANTHER" id="PTHR44757:SF2">
    <property type="entry name" value="BIOFILM ARCHITECTURE MAINTENANCE PROTEIN MBAA"/>
    <property type="match status" value="1"/>
</dbReference>
<dbReference type="GeneID" id="97218600"/>
<dbReference type="CDD" id="cd00130">
    <property type="entry name" value="PAS"/>
    <property type="match status" value="2"/>
</dbReference>
<evidence type="ECO:0000256" key="2">
    <source>
        <dbReference type="SAM" id="Phobius"/>
    </source>
</evidence>
<evidence type="ECO:0000259" key="3">
    <source>
        <dbReference type="PROSITE" id="PS50112"/>
    </source>
</evidence>
<dbReference type="InterPro" id="IPR052155">
    <property type="entry name" value="Biofilm_reg_signaling"/>
</dbReference>
<organism evidence="5 6">
    <name type="scientific">Aeromonas bivalvium</name>
    <dbReference type="NCBI Taxonomy" id="440079"/>
    <lineage>
        <taxon>Bacteria</taxon>
        <taxon>Pseudomonadati</taxon>
        <taxon>Pseudomonadota</taxon>
        <taxon>Gammaproteobacteria</taxon>
        <taxon>Aeromonadales</taxon>
        <taxon>Aeromonadaceae</taxon>
        <taxon>Aeromonas</taxon>
    </lineage>
</organism>
<dbReference type="PANTHER" id="PTHR44757">
    <property type="entry name" value="DIGUANYLATE CYCLASE DGCP"/>
    <property type="match status" value="1"/>
</dbReference>
<keyword evidence="6" id="KW-1185">Reference proteome</keyword>
<feature type="transmembrane region" description="Helical" evidence="2">
    <location>
        <begin position="85"/>
        <end position="104"/>
    </location>
</feature>
<comment type="caution">
    <text evidence="5">The sequence shown here is derived from an EMBL/GenBank/DDBJ whole genome shotgun (WGS) entry which is preliminary data.</text>
</comment>
<keyword evidence="2" id="KW-0472">Membrane</keyword>
<dbReference type="SMART" id="SM00091">
    <property type="entry name" value="PAS"/>
    <property type="match status" value="2"/>
</dbReference>
<dbReference type="RefSeq" id="WP_408787530.1">
    <property type="nucleotide sequence ID" value="NZ_JBGXBU010000001.1"/>
</dbReference>
<feature type="region of interest" description="Disordered" evidence="1">
    <location>
        <begin position="146"/>
        <end position="165"/>
    </location>
</feature>
<name>A0ABW9GJZ9_9GAMM</name>
<dbReference type="Pfam" id="PF08448">
    <property type="entry name" value="PAS_4"/>
    <property type="match status" value="1"/>
</dbReference>
<evidence type="ECO:0000259" key="4">
    <source>
        <dbReference type="PROSITE" id="PS50113"/>
    </source>
</evidence>
<gene>
    <name evidence="5" type="ORF">ACEUDJ_00835</name>
</gene>
<evidence type="ECO:0000256" key="1">
    <source>
        <dbReference type="SAM" id="MobiDB-lite"/>
    </source>
</evidence>
<dbReference type="PROSITE" id="PS50113">
    <property type="entry name" value="PAC"/>
    <property type="match status" value="1"/>
</dbReference>
<feature type="transmembrane region" description="Helical" evidence="2">
    <location>
        <begin position="374"/>
        <end position="394"/>
    </location>
</feature>
<keyword evidence="2" id="KW-1133">Transmembrane helix</keyword>
<dbReference type="Pfam" id="PF13188">
    <property type="entry name" value="PAS_8"/>
    <property type="match status" value="1"/>
</dbReference>
<dbReference type="EMBL" id="JBGXBU010000001">
    <property type="protein sequence ID" value="MFM4891433.1"/>
    <property type="molecule type" value="Genomic_DNA"/>
</dbReference>
<feature type="domain" description="PAS" evidence="3">
    <location>
        <begin position="416"/>
        <end position="486"/>
    </location>
</feature>
<dbReference type="PROSITE" id="PS50112">
    <property type="entry name" value="PAS"/>
    <property type="match status" value="1"/>
</dbReference>
<evidence type="ECO:0000313" key="6">
    <source>
        <dbReference type="Proteomes" id="UP001630969"/>
    </source>
</evidence>
<protein>
    <submittedName>
        <fullName evidence="5">PAS domain-containing protein</fullName>
    </submittedName>
</protein>
<sequence>MAEQPPLTRAHVLNVVLTYGAVASLWILLSDKAVEWLFSTPAQFALASTIKGWLFILITALMLYAMLRRRINQTSASPRLSGRQWLPILLLNGLILALTAMAMAQNIGLTRDKEVARLETIADLKSRRIAEWLGNREQDLRQIVGNSRDGAFSPPGPQARPSEEQTRRLSQLAEFISVRGFDGAALLDPVGHPLWQTPGAGAMNATLRGALTRVETGKVLRVGPYLDELGQPRLDFLAPLANGQDQPPVMVLQISGSHWINQILTPWPIPDSSGEATLFRQRAEEVQYLSDPRYRPGSALTLHLPLTHSTLLAAQYLRQEGKSGATRRAKVLTGQDYRDIAAFGVVYPVAGTDWFLLAKIDKAELNQASFRESIWIGLIALLVLFVTNAGIILLRQHTRLLMAEQVRHSQTERLQALQLLSAIADSSEDAIFAKDKEGRYILFNRAASQFVGKPAAEMLGQDDMAIFPPEQARMLMEAGRQVIASNKVQTEEEYLTLPCGDRVFLATKGPLQDEDGDVIGTFGISRDITDFKRAEADLREREGLFRALVEQSLAGIYIIQQGQLCYINPCFAHLFGYGSPGALLKVGPLHALASQKDSERVAELIVRCELEGGDIHVRFSALHHDNQSLEVELYGRRVDYRGQPAVLGLLLDVTEREQVEQALTRQAMALRQQNEELERFNKVMVDRELAMLTLKHQINGLSRQLGLPPPYPQAPALPEEIS</sequence>
<dbReference type="InterPro" id="IPR035965">
    <property type="entry name" value="PAS-like_dom_sf"/>
</dbReference>
<keyword evidence="2" id="KW-0812">Transmembrane</keyword>
<dbReference type="InterPro" id="IPR000014">
    <property type="entry name" value="PAS"/>
</dbReference>
<dbReference type="SUPFAM" id="SSF55785">
    <property type="entry name" value="PYP-like sensor domain (PAS domain)"/>
    <property type="match status" value="2"/>
</dbReference>
<dbReference type="Proteomes" id="UP001630969">
    <property type="component" value="Unassembled WGS sequence"/>
</dbReference>
<dbReference type="NCBIfam" id="TIGR00229">
    <property type="entry name" value="sensory_box"/>
    <property type="match status" value="2"/>
</dbReference>
<dbReference type="Gene3D" id="3.30.450.20">
    <property type="entry name" value="PAS domain"/>
    <property type="match status" value="2"/>
</dbReference>
<evidence type="ECO:0000313" key="5">
    <source>
        <dbReference type="EMBL" id="MFM4891433.1"/>
    </source>
</evidence>
<feature type="transmembrane region" description="Helical" evidence="2">
    <location>
        <begin position="41"/>
        <end position="64"/>
    </location>
</feature>
<proteinExistence type="predicted"/>
<dbReference type="InterPro" id="IPR000700">
    <property type="entry name" value="PAS-assoc_C"/>
</dbReference>
<feature type="transmembrane region" description="Helical" evidence="2">
    <location>
        <begin position="12"/>
        <end position="29"/>
    </location>
</feature>
<dbReference type="InterPro" id="IPR013656">
    <property type="entry name" value="PAS_4"/>
</dbReference>
<reference evidence="5 6" key="1">
    <citation type="submission" date="2024-09" db="EMBL/GenBank/DDBJ databases">
        <title>Aeromonas strains Genome sequencing and assembly.</title>
        <authorList>
            <person name="Hu X."/>
            <person name="Tang B."/>
        </authorList>
    </citation>
    <scope>NUCLEOTIDE SEQUENCE [LARGE SCALE GENOMIC DNA]</scope>
    <source>
        <strain evidence="5 6">NB23SCDHY001</strain>
    </source>
</reference>
<accession>A0ABW9GJZ9</accession>
<feature type="domain" description="PAC" evidence="4">
    <location>
        <begin position="488"/>
        <end position="540"/>
    </location>
</feature>